<sequence>MTENRQPAPVGALETDGGRKQKSFWKWAALHFPSRRTGTYDLAKAEEKYGIEAETHWRDSDAPAPEGLPAADEQQKHNVLDKSLSVHELCVQSRDTPITSENRRPNLSVGAVETDGGRKKAGKEEKKNSFWKWPALHFPSRRTGTYDLAKAEEKYGIEAETHWRDSDAPAPEGLPAAEEQQKHNVLDKSKINNYMRIRKCYYKLFCIESNLHVKLYFILTTIVCLLIGLSEHERCVQSRDPPITSENRRPNLSVGAV</sequence>
<gene>
    <name evidence="2" type="primary">LOC109060618</name>
</gene>
<feature type="region of interest" description="Disordered" evidence="1">
    <location>
        <begin position="96"/>
        <end position="124"/>
    </location>
</feature>
<dbReference type="AlphaFoldDB" id="A0A9Q9ZX64"/>
<dbReference type="OrthoDB" id="10440504at2759"/>
<accession>A0A9Q9ZX64</accession>
<reference evidence="2" key="1">
    <citation type="submission" date="2025-08" db="UniProtKB">
        <authorList>
            <consortium name="RefSeq"/>
        </authorList>
    </citation>
    <scope>IDENTIFICATION</scope>
    <source>
        <tissue evidence="2">Muscle</tissue>
    </source>
</reference>
<evidence type="ECO:0000313" key="2">
    <source>
        <dbReference type="RefSeq" id="XP_042577312.1"/>
    </source>
</evidence>
<dbReference type="Proteomes" id="UP001155660">
    <property type="component" value="Chromosome B3"/>
</dbReference>
<feature type="region of interest" description="Disordered" evidence="1">
    <location>
        <begin position="56"/>
        <end position="78"/>
    </location>
</feature>
<dbReference type="GeneID" id="109060618"/>
<dbReference type="KEGG" id="ccar:109060618"/>
<feature type="compositionally biased region" description="Basic and acidic residues" evidence="1">
    <location>
        <begin position="115"/>
        <end position="124"/>
    </location>
</feature>
<dbReference type="RefSeq" id="XP_042577312.1">
    <property type="nucleotide sequence ID" value="XM_042721378.1"/>
</dbReference>
<name>A0A9Q9ZX64_CYPCA</name>
<evidence type="ECO:0000256" key="1">
    <source>
        <dbReference type="SAM" id="MobiDB-lite"/>
    </source>
</evidence>
<protein>
    <submittedName>
        <fullName evidence="2">Uncharacterized protein LOC109060618</fullName>
    </submittedName>
</protein>
<organism evidence="2">
    <name type="scientific">Cyprinus carpio</name>
    <name type="common">Common carp</name>
    <dbReference type="NCBI Taxonomy" id="7962"/>
    <lineage>
        <taxon>Eukaryota</taxon>
        <taxon>Metazoa</taxon>
        <taxon>Chordata</taxon>
        <taxon>Craniata</taxon>
        <taxon>Vertebrata</taxon>
        <taxon>Euteleostomi</taxon>
        <taxon>Actinopterygii</taxon>
        <taxon>Neopterygii</taxon>
        <taxon>Teleostei</taxon>
        <taxon>Ostariophysi</taxon>
        <taxon>Cypriniformes</taxon>
        <taxon>Cyprinidae</taxon>
        <taxon>Cyprininae</taxon>
        <taxon>Cyprinus</taxon>
    </lineage>
</organism>
<feature type="region of interest" description="Disordered" evidence="1">
    <location>
        <begin position="238"/>
        <end position="257"/>
    </location>
</feature>
<proteinExistence type="predicted"/>